<sequence>MPVVTYSLLRIALFLAATGVLWGVGMRSWLAPVIGAVIGFALSYVLLTRQRDAAARHLADRAARRGASGGTVARDAQDEDAEASVLPHGTGGAER</sequence>
<keyword evidence="2" id="KW-1133">Transmembrane helix</keyword>
<feature type="transmembrane region" description="Helical" evidence="2">
    <location>
        <begin position="7"/>
        <end position="23"/>
    </location>
</feature>
<protein>
    <submittedName>
        <fullName evidence="3">DUF4229 domain-containing protein</fullName>
    </submittedName>
</protein>
<evidence type="ECO:0000256" key="2">
    <source>
        <dbReference type="SAM" id="Phobius"/>
    </source>
</evidence>
<keyword evidence="2" id="KW-0472">Membrane</keyword>
<organism evidence="3 4">
    <name type="scientific">Cellulomonas wangleii</name>
    <dbReference type="NCBI Taxonomy" id="2816956"/>
    <lineage>
        <taxon>Bacteria</taxon>
        <taxon>Bacillati</taxon>
        <taxon>Actinomycetota</taxon>
        <taxon>Actinomycetes</taxon>
        <taxon>Micrococcales</taxon>
        <taxon>Cellulomonadaceae</taxon>
        <taxon>Cellulomonas</taxon>
    </lineage>
</organism>
<keyword evidence="2" id="KW-0812">Transmembrane</keyword>
<evidence type="ECO:0000256" key="1">
    <source>
        <dbReference type="SAM" id="MobiDB-lite"/>
    </source>
</evidence>
<gene>
    <name evidence="3" type="ORF">KG103_13775</name>
</gene>
<accession>A0ABX8D399</accession>
<proteinExistence type="predicted"/>
<dbReference type="EMBL" id="CP074405">
    <property type="protein sequence ID" value="QVI61531.1"/>
    <property type="molecule type" value="Genomic_DNA"/>
</dbReference>
<reference evidence="3 4" key="1">
    <citation type="submission" date="2021-05" db="EMBL/GenBank/DDBJ databases">
        <title>Novel species in genus Cellulomonas.</title>
        <authorList>
            <person name="Zhang G."/>
        </authorList>
    </citation>
    <scope>NUCLEOTIDE SEQUENCE [LARGE SCALE GENOMIC DNA]</scope>
    <source>
        <strain evidence="4">zg-ZUI222</strain>
    </source>
</reference>
<dbReference type="Proteomes" id="UP000677804">
    <property type="component" value="Chromosome"/>
</dbReference>
<keyword evidence="4" id="KW-1185">Reference proteome</keyword>
<name>A0ABX8D399_9CELL</name>
<feature type="region of interest" description="Disordered" evidence="1">
    <location>
        <begin position="61"/>
        <end position="95"/>
    </location>
</feature>
<dbReference type="Pfam" id="PF14012">
    <property type="entry name" value="DUF4229"/>
    <property type="match status" value="1"/>
</dbReference>
<dbReference type="RefSeq" id="WP_207339109.1">
    <property type="nucleotide sequence ID" value="NZ_CP074405.1"/>
</dbReference>
<evidence type="ECO:0000313" key="3">
    <source>
        <dbReference type="EMBL" id="QVI61531.1"/>
    </source>
</evidence>
<evidence type="ECO:0000313" key="4">
    <source>
        <dbReference type="Proteomes" id="UP000677804"/>
    </source>
</evidence>
<dbReference type="InterPro" id="IPR025323">
    <property type="entry name" value="DUF4229"/>
</dbReference>
<feature type="transmembrane region" description="Helical" evidence="2">
    <location>
        <begin position="29"/>
        <end position="47"/>
    </location>
</feature>